<evidence type="ECO:0000259" key="4">
    <source>
        <dbReference type="Pfam" id="PF00535"/>
    </source>
</evidence>
<dbReference type="PANTHER" id="PTHR43685:SF5">
    <property type="entry name" value="GLYCOSYLTRANSFERASE EPSE-RELATED"/>
    <property type="match status" value="1"/>
</dbReference>
<dbReference type="InterPro" id="IPR029044">
    <property type="entry name" value="Nucleotide-diphossugar_trans"/>
</dbReference>
<protein>
    <submittedName>
        <fullName evidence="5">Glycosyltransferase</fullName>
    </submittedName>
</protein>
<dbReference type="AlphaFoldDB" id="A0A249JZE9"/>
<organism evidence="5 6">
    <name type="scientific">Candidatus Nanopelagicus limnae</name>
    <dbReference type="NCBI Taxonomy" id="1884634"/>
    <lineage>
        <taxon>Bacteria</taxon>
        <taxon>Bacillati</taxon>
        <taxon>Actinomycetota</taxon>
        <taxon>Actinomycetes</taxon>
        <taxon>Candidatus Nanopelagicales</taxon>
        <taxon>Candidatus Nanopelagicaceae</taxon>
        <taxon>Candidatus Nanopelagicus</taxon>
    </lineage>
</organism>
<comment type="similarity">
    <text evidence="1">Belongs to the glycosyltransferase 2 family.</text>
</comment>
<dbReference type="GO" id="GO:0016757">
    <property type="term" value="F:glycosyltransferase activity"/>
    <property type="evidence" value="ECO:0007669"/>
    <property type="project" value="UniProtKB-KW"/>
</dbReference>
<dbReference type="EMBL" id="CP016768">
    <property type="protein sequence ID" value="ASY09880.2"/>
    <property type="molecule type" value="Genomic_DNA"/>
</dbReference>
<evidence type="ECO:0000256" key="3">
    <source>
        <dbReference type="ARBA" id="ARBA00022679"/>
    </source>
</evidence>
<evidence type="ECO:0000313" key="5">
    <source>
        <dbReference type="EMBL" id="ASY09880.2"/>
    </source>
</evidence>
<dbReference type="SUPFAM" id="SSF53448">
    <property type="entry name" value="Nucleotide-diphospho-sugar transferases"/>
    <property type="match status" value="1"/>
</dbReference>
<gene>
    <name evidence="5" type="ORF">B1s21122_06130</name>
</gene>
<keyword evidence="2" id="KW-0328">Glycosyltransferase</keyword>
<sequence>MMRDVKNSVSIVLPIKNGLSYLPALENYFELNLSPNDQLILINDGSDDGSENFLTGWKRRSQNVNLINTKGIGLVTCLNLGVQESVHEWIARFDVDDLYSNNRIEHQYSAITSKAVAIFADYRFIDSNGKNYGRITSPLLPVPTALSLINNLRTAHPCAFYKKTAVIESGGYREEDFLAEDLSLWLRMSRIGEIITVPNLLLNYRISESSTTSVNRNKAISQKNKILKSISLEKSLFYKCLEDIQSIFEYYEKFEESESRKLLLVNDLIAFQSSLKLKKGALFDIMLIALRHLGRSSTISELFQLYFEKSQRGKLRIENVLKI</sequence>
<accession>A0A249JZE9</accession>
<dbReference type="OrthoDB" id="3226099at2"/>
<evidence type="ECO:0000313" key="6">
    <source>
        <dbReference type="Proteomes" id="UP000217153"/>
    </source>
</evidence>
<dbReference type="KEGG" id="abam:B1s21122_06130"/>
<reference evidence="6" key="1">
    <citation type="submission" date="2016-10" db="EMBL/GenBank/DDBJ databases">
        <title>High microdiversification within the ubiquitous acI lineage of Actinobacteria.</title>
        <authorList>
            <person name="Neuenschwander S.M."/>
            <person name="Salcher M."/>
            <person name="Ghai R."/>
            <person name="Pernthaler J."/>
        </authorList>
    </citation>
    <scope>NUCLEOTIDE SEQUENCE [LARGE SCALE GENOMIC DNA]</scope>
</reference>
<dbReference type="Proteomes" id="UP000217153">
    <property type="component" value="Chromosome"/>
</dbReference>
<keyword evidence="6" id="KW-1185">Reference proteome</keyword>
<dbReference type="Gene3D" id="3.90.550.10">
    <property type="entry name" value="Spore Coat Polysaccharide Biosynthesis Protein SpsA, Chain A"/>
    <property type="match status" value="1"/>
</dbReference>
<evidence type="ECO:0000256" key="2">
    <source>
        <dbReference type="ARBA" id="ARBA00022676"/>
    </source>
</evidence>
<evidence type="ECO:0000256" key="1">
    <source>
        <dbReference type="ARBA" id="ARBA00006739"/>
    </source>
</evidence>
<proteinExistence type="inferred from homology"/>
<feature type="domain" description="Glycosyltransferase 2-like" evidence="4">
    <location>
        <begin position="10"/>
        <end position="153"/>
    </location>
</feature>
<name>A0A249JZE9_9ACTN</name>
<keyword evidence="3 5" id="KW-0808">Transferase</keyword>
<dbReference type="InterPro" id="IPR050834">
    <property type="entry name" value="Glycosyltransf_2"/>
</dbReference>
<dbReference type="InterPro" id="IPR001173">
    <property type="entry name" value="Glyco_trans_2-like"/>
</dbReference>
<dbReference type="PANTHER" id="PTHR43685">
    <property type="entry name" value="GLYCOSYLTRANSFERASE"/>
    <property type="match status" value="1"/>
</dbReference>
<dbReference type="Pfam" id="PF00535">
    <property type="entry name" value="Glycos_transf_2"/>
    <property type="match status" value="1"/>
</dbReference>